<evidence type="ECO:0000313" key="1">
    <source>
        <dbReference type="EMBL" id="OLP92738.1"/>
    </source>
</evidence>
<organism evidence="1 2">
    <name type="scientific">Symbiodinium microadriaticum</name>
    <name type="common">Dinoflagellate</name>
    <name type="synonym">Zooxanthella microadriatica</name>
    <dbReference type="NCBI Taxonomy" id="2951"/>
    <lineage>
        <taxon>Eukaryota</taxon>
        <taxon>Sar</taxon>
        <taxon>Alveolata</taxon>
        <taxon>Dinophyceae</taxon>
        <taxon>Suessiales</taxon>
        <taxon>Symbiodiniaceae</taxon>
        <taxon>Symbiodinium</taxon>
    </lineage>
</organism>
<reference evidence="1 2" key="1">
    <citation type="submission" date="2016-02" db="EMBL/GenBank/DDBJ databases">
        <title>Genome analysis of coral dinoflagellate symbionts highlights evolutionary adaptations to a symbiotic lifestyle.</title>
        <authorList>
            <person name="Aranda M."/>
            <person name="Li Y."/>
            <person name="Liew Y.J."/>
            <person name="Baumgarten S."/>
            <person name="Simakov O."/>
            <person name="Wilson M."/>
            <person name="Piel J."/>
            <person name="Ashoor H."/>
            <person name="Bougouffa S."/>
            <person name="Bajic V.B."/>
            <person name="Ryu T."/>
            <person name="Ravasi T."/>
            <person name="Bayer T."/>
            <person name="Micklem G."/>
            <person name="Kim H."/>
            <person name="Bhak J."/>
            <person name="Lajeunesse T.C."/>
            <person name="Voolstra C.R."/>
        </authorList>
    </citation>
    <scope>NUCLEOTIDE SEQUENCE [LARGE SCALE GENOMIC DNA]</scope>
    <source>
        <strain evidence="1 2">CCMP2467</strain>
    </source>
</reference>
<evidence type="ECO:0000313" key="2">
    <source>
        <dbReference type="Proteomes" id="UP000186817"/>
    </source>
</evidence>
<accession>A0A1Q9DC42</accession>
<keyword evidence="2" id="KW-1185">Reference proteome</keyword>
<dbReference type="OrthoDB" id="10298163at2759"/>
<dbReference type="Proteomes" id="UP000186817">
    <property type="component" value="Unassembled WGS sequence"/>
</dbReference>
<gene>
    <name evidence="1" type="ORF">AK812_SmicGene25422</name>
</gene>
<dbReference type="EMBL" id="LSRX01000608">
    <property type="protein sequence ID" value="OLP92738.1"/>
    <property type="molecule type" value="Genomic_DNA"/>
</dbReference>
<dbReference type="AlphaFoldDB" id="A0A1Q9DC42"/>
<protein>
    <submittedName>
        <fullName evidence="1">Uncharacterized protein</fullName>
    </submittedName>
</protein>
<comment type="caution">
    <text evidence="1">The sequence shown here is derived from an EMBL/GenBank/DDBJ whole genome shotgun (WGS) entry which is preliminary data.</text>
</comment>
<name>A0A1Q9DC42_SYMMI</name>
<proteinExistence type="predicted"/>
<sequence>MLRTSAAALIEASTPADAGTGRVGGQGGKGVEPAFILQGQLRPLQTISFRHASAPWRQLARAGGRGRQKGAGGRTGCAVVAERRSEEEHPELCGGDGDCFENRADCKAADGVWPSLGQPRWSQAWAAYRYQPRSRLVVVICRGQQQLSRWHEVRRARAGGWWRSAASERGLRAVYRARRNSGRDVLQEVVGPGGGAAFVLCPLRGKDAMDVLVSAERRAKNEKALAIARERPVPGVVAMRDTSTVGLWPRWSHHVDVTKESVNGLTVAELWRPVKLENHLRTVGGVSGNEWQGTPGCPGPIPTAAVRCTQSLRRQVGCRYPEPGATPASQCRASISQPQLQAAEKAPLEVSVLASQFLYRAAFEALLAVRHKQMPAGFTSRGSTFARRGCPWATTDRRRVPQDRLIGSRAASATVGDLNDASSPANRFVHGRLLAALSAFTDLGRANGKRWSETNAGGLAEMSEVWLEKKLSIHAAGTL</sequence>